<dbReference type="CDD" id="cd16282">
    <property type="entry name" value="metallo-hydrolase-like_MBL-fold"/>
    <property type="match status" value="1"/>
</dbReference>
<comment type="caution">
    <text evidence="3">The sequence shown here is derived from an EMBL/GenBank/DDBJ whole genome shotgun (WGS) entry which is preliminary data.</text>
</comment>
<dbReference type="InterPro" id="IPR030829">
    <property type="entry name" value="SoxH-rel_PQQ_2"/>
</dbReference>
<dbReference type="PANTHER" id="PTHR42951:SF4">
    <property type="entry name" value="ACYL-COENZYME A THIOESTERASE MBLAC2"/>
    <property type="match status" value="1"/>
</dbReference>
<gene>
    <name evidence="3" type="ORF">SAOR_11330</name>
</gene>
<name>A0A423PL04_9GAMM</name>
<dbReference type="InterPro" id="IPR001279">
    <property type="entry name" value="Metallo-B-lactamas"/>
</dbReference>
<dbReference type="InterPro" id="IPR050855">
    <property type="entry name" value="NDM-1-like"/>
</dbReference>
<evidence type="ECO:0000313" key="3">
    <source>
        <dbReference type="EMBL" id="ROO26276.1"/>
    </source>
</evidence>
<dbReference type="GO" id="GO:0017001">
    <property type="term" value="P:antibiotic catabolic process"/>
    <property type="evidence" value="ECO:0007669"/>
    <property type="project" value="UniProtKB-ARBA"/>
</dbReference>
<dbReference type="InterPro" id="IPR036866">
    <property type="entry name" value="RibonucZ/Hydroxyglut_hydro"/>
</dbReference>
<proteinExistence type="inferred from homology"/>
<evidence type="ECO:0000256" key="1">
    <source>
        <dbReference type="ARBA" id="ARBA00005250"/>
    </source>
</evidence>
<dbReference type="PANTHER" id="PTHR42951">
    <property type="entry name" value="METALLO-BETA-LACTAMASE DOMAIN-CONTAINING"/>
    <property type="match status" value="1"/>
</dbReference>
<keyword evidence="4" id="KW-1185">Reference proteome</keyword>
<protein>
    <recommendedName>
        <fullName evidence="2">Metallo-beta-lactamase domain-containing protein</fullName>
    </recommendedName>
</protein>
<organism evidence="3 4">
    <name type="scientific">Salinisphaera orenii MK-B5</name>
    <dbReference type="NCBI Taxonomy" id="856730"/>
    <lineage>
        <taxon>Bacteria</taxon>
        <taxon>Pseudomonadati</taxon>
        <taxon>Pseudomonadota</taxon>
        <taxon>Gammaproteobacteria</taxon>
        <taxon>Salinisphaerales</taxon>
        <taxon>Salinisphaeraceae</taxon>
        <taxon>Salinisphaera</taxon>
    </lineage>
</organism>
<evidence type="ECO:0000259" key="2">
    <source>
        <dbReference type="SMART" id="SM00849"/>
    </source>
</evidence>
<evidence type="ECO:0000313" key="4">
    <source>
        <dbReference type="Proteomes" id="UP000283993"/>
    </source>
</evidence>
<dbReference type="AlphaFoldDB" id="A0A423PL04"/>
<comment type="similarity">
    <text evidence="1">Belongs to the metallo-beta-lactamase superfamily. Class-B beta-lactamase family.</text>
</comment>
<feature type="domain" description="Metallo-beta-lactamase" evidence="2">
    <location>
        <begin position="44"/>
        <end position="228"/>
    </location>
</feature>
<dbReference type="Pfam" id="PF00753">
    <property type="entry name" value="Lactamase_B"/>
    <property type="match status" value="1"/>
</dbReference>
<dbReference type="Gene3D" id="3.60.15.10">
    <property type="entry name" value="Ribonuclease Z/Hydroxyacylglutathione hydrolase-like"/>
    <property type="match status" value="1"/>
</dbReference>
<dbReference type="EMBL" id="AYKH01000023">
    <property type="protein sequence ID" value="ROO26276.1"/>
    <property type="molecule type" value="Genomic_DNA"/>
</dbReference>
<accession>A0A423PL04</accession>
<dbReference type="RefSeq" id="WP_185015657.1">
    <property type="nucleotide sequence ID" value="NZ_AYKH01000023.1"/>
</dbReference>
<reference evidence="3 4" key="1">
    <citation type="submission" date="2013-10" db="EMBL/GenBank/DDBJ databases">
        <title>Salinisphaera orenii MK-B5 Genome Sequencing.</title>
        <authorList>
            <person name="Lai Q."/>
            <person name="Li C."/>
            <person name="Shao Z."/>
        </authorList>
    </citation>
    <scope>NUCLEOTIDE SEQUENCE [LARGE SCALE GENOMIC DNA]</scope>
    <source>
        <strain evidence="3 4">MK-B5</strain>
    </source>
</reference>
<dbReference type="SUPFAM" id="SSF56281">
    <property type="entry name" value="Metallo-hydrolase/oxidoreductase"/>
    <property type="match status" value="1"/>
</dbReference>
<dbReference type="Proteomes" id="UP000283993">
    <property type="component" value="Unassembled WGS sequence"/>
</dbReference>
<dbReference type="SMART" id="SM00849">
    <property type="entry name" value="Lactamase_B"/>
    <property type="match status" value="1"/>
</dbReference>
<dbReference type="NCBIfam" id="TIGR04559">
    <property type="entry name" value="SoxH_rel_PQQ_2"/>
    <property type="match status" value="1"/>
</dbReference>
<sequence>MLALSVAVAGDSAETALAVSELAPGIYVHEGAQADADRHNRGDIANIGFIVGSRCVAVIDTGGTPTIGRRLRTAIERETNRPVCYVINTHMHPDHVLGNRAFVEGETQFIAAEGYWRALSTRASSYLDSAADHIGVDADERWIVEPDRMIADQATIRLGDRSLTLTAHQRAHTDNDLTVFDPKSGTLWLGDLLFVDRVPSIDGSLSGWLDVLAALEDREDVNTVIPGHGPPGHDLMRMLGPEKRYLTHLRRDVRKAIDDGYGIDYAVAHAAREERDDWRLFDQYHPRNVTAAYTELEWQ</sequence>